<evidence type="ECO:0000256" key="1">
    <source>
        <dbReference type="ARBA" id="ARBA00010759"/>
    </source>
</evidence>
<evidence type="ECO:0000313" key="3">
    <source>
        <dbReference type="Proteomes" id="UP000051054"/>
    </source>
</evidence>
<dbReference type="PANTHER" id="PTHR10458:SF22">
    <property type="entry name" value="PEPTIDE DEFORMYLASE"/>
    <property type="match status" value="1"/>
</dbReference>
<dbReference type="SUPFAM" id="SSF56420">
    <property type="entry name" value="Peptide deformylase"/>
    <property type="match status" value="1"/>
</dbReference>
<organism evidence="2 3">
    <name type="scientific">Ligilactobacillus hayakitensis DSM 18933 = JCM 14209</name>
    <dbReference type="NCBI Taxonomy" id="1423755"/>
    <lineage>
        <taxon>Bacteria</taxon>
        <taxon>Bacillati</taxon>
        <taxon>Bacillota</taxon>
        <taxon>Bacilli</taxon>
        <taxon>Lactobacillales</taxon>
        <taxon>Lactobacillaceae</taxon>
        <taxon>Ligilactobacillus</taxon>
    </lineage>
</organism>
<dbReference type="eggNOG" id="COG0242">
    <property type="taxonomic scope" value="Bacteria"/>
</dbReference>
<dbReference type="CDD" id="cd00487">
    <property type="entry name" value="Pep_deformylase"/>
    <property type="match status" value="1"/>
</dbReference>
<dbReference type="Gene3D" id="3.90.45.10">
    <property type="entry name" value="Peptide deformylase"/>
    <property type="match status" value="1"/>
</dbReference>
<dbReference type="PRINTS" id="PR01576">
    <property type="entry name" value="PDEFORMYLASE"/>
</dbReference>
<reference evidence="2 3" key="1">
    <citation type="journal article" date="2015" name="Genome Announc.">
        <title>Expanding the biotechnology potential of lactobacilli through comparative genomics of 213 strains and associated genera.</title>
        <authorList>
            <person name="Sun Z."/>
            <person name="Harris H.M."/>
            <person name="McCann A."/>
            <person name="Guo C."/>
            <person name="Argimon S."/>
            <person name="Zhang W."/>
            <person name="Yang X."/>
            <person name="Jeffery I.B."/>
            <person name="Cooney J.C."/>
            <person name="Kagawa T.F."/>
            <person name="Liu W."/>
            <person name="Song Y."/>
            <person name="Salvetti E."/>
            <person name="Wrobel A."/>
            <person name="Rasinkangas P."/>
            <person name="Parkhill J."/>
            <person name="Rea M.C."/>
            <person name="O'Sullivan O."/>
            <person name="Ritari J."/>
            <person name="Douillard F.P."/>
            <person name="Paul Ross R."/>
            <person name="Yang R."/>
            <person name="Briner A.E."/>
            <person name="Felis G.E."/>
            <person name="de Vos W.M."/>
            <person name="Barrangou R."/>
            <person name="Klaenhammer T.R."/>
            <person name="Caufield P.W."/>
            <person name="Cui Y."/>
            <person name="Zhang H."/>
            <person name="O'Toole P.W."/>
        </authorList>
    </citation>
    <scope>NUCLEOTIDE SEQUENCE [LARGE SCALE GENOMIC DNA]</scope>
    <source>
        <strain evidence="2 3">DSM 18933</strain>
    </source>
</reference>
<comment type="similarity">
    <text evidence="1">Belongs to the polypeptide deformylase family.</text>
</comment>
<dbReference type="InterPro" id="IPR023635">
    <property type="entry name" value="Peptide_deformylase"/>
</dbReference>
<dbReference type="Proteomes" id="UP000051054">
    <property type="component" value="Unassembled WGS sequence"/>
</dbReference>
<proteinExistence type="inferred from homology"/>
<dbReference type="PANTHER" id="PTHR10458">
    <property type="entry name" value="PEPTIDE DEFORMYLASE"/>
    <property type="match status" value="1"/>
</dbReference>
<protein>
    <submittedName>
        <fullName evidence="2">Peptide deformylase</fullName>
    </submittedName>
</protein>
<dbReference type="InterPro" id="IPR036821">
    <property type="entry name" value="Peptide_deformylase_sf"/>
</dbReference>
<accession>A0A0R1WKE3</accession>
<evidence type="ECO:0000313" key="2">
    <source>
        <dbReference type="EMBL" id="KRM17909.1"/>
    </source>
</evidence>
<sequence>MIREINRDITSLKQKSTPASKKDLAIATDLLDTLEANKEICVGLAANMIGEHKNIIACRFGELNVAMINPKITKKFKPYQTKEGCLSLDGTRPTKRFENIEVTYFNIDFQKQHAKLDGFNAQIVQHELDHCQGIII</sequence>
<dbReference type="PIRSF" id="PIRSF004749">
    <property type="entry name" value="Pep_def"/>
    <property type="match status" value="1"/>
</dbReference>
<dbReference type="AlphaFoldDB" id="A0A0R1WKE3"/>
<dbReference type="STRING" id="1423755.FC40_GL001117"/>
<gene>
    <name evidence="2" type="ORF">FC40_GL001117</name>
</gene>
<dbReference type="RefSeq" id="WP_025022207.1">
    <property type="nucleotide sequence ID" value="NZ_AZGD01000100.1"/>
</dbReference>
<name>A0A0R1WKE3_9LACO</name>
<comment type="caution">
    <text evidence="2">The sequence shown here is derived from an EMBL/GenBank/DDBJ whole genome shotgun (WGS) entry which is preliminary data.</text>
</comment>
<dbReference type="OrthoDB" id="9784988at2"/>
<dbReference type="PATRIC" id="fig|1423755.3.peg.1178"/>
<dbReference type="EMBL" id="AZGD01000100">
    <property type="protein sequence ID" value="KRM17909.1"/>
    <property type="molecule type" value="Genomic_DNA"/>
</dbReference>
<dbReference type="NCBIfam" id="NF006670">
    <property type="entry name" value="PRK09218.1"/>
    <property type="match status" value="1"/>
</dbReference>
<keyword evidence="3" id="KW-1185">Reference proteome</keyword>
<dbReference type="Pfam" id="PF01327">
    <property type="entry name" value="Pep_deformylase"/>
    <property type="match status" value="1"/>
</dbReference>
<dbReference type="GO" id="GO:0042586">
    <property type="term" value="F:peptide deformylase activity"/>
    <property type="evidence" value="ECO:0007669"/>
    <property type="project" value="InterPro"/>
</dbReference>